<dbReference type="GO" id="GO:0050660">
    <property type="term" value="F:flavin adenine dinucleotide binding"/>
    <property type="evidence" value="ECO:0007669"/>
    <property type="project" value="InterPro"/>
</dbReference>
<dbReference type="RefSeq" id="WP_188603256.1">
    <property type="nucleotide sequence ID" value="NZ_AP026830.1"/>
</dbReference>
<accession>A0A830EJN0</accession>
<protein>
    <recommendedName>
        <fullName evidence="2">Electron transfer flavoprotein alpha/beta-subunit N-terminal domain-containing protein</fullName>
    </recommendedName>
</protein>
<dbReference type="SMART" id="SM00893">
    <property type="entry name" value="ETF"/>
    <property type="match status" value="1"/>
</dbReference>
<dbReference type="InterPro" id="IPR029035">
    <property type="entry name" value="DHS-like_NAD/FAD-binding_dom"/>
</dbReference>
<dbReference type="EMBL" id="AP026830">
    <property type="protein sequence ID" value="BDR93145.1"/>
    <property type="molecule type" value="Genomic_DNA"/>
</dbReference>
<dbReference type="Proteomes" id="UP001060771">
    <property type="component" value="Chromosome"/>
</dbReference>
<dbReference type="CDD" id="cd01715">
    <property type="entry name" value="ETF_alpha"/>
    <property type="match status" value="1"/>
</dbReference>
<reference evidence="4" key="2">
    <citation type="submission" date="2020-09" db="EMBL/GenBank/DDBJ databases">
        <authorList>
            <person name="Sun Q."/>
            <person name="Ohkuma M."/>
        </authorList>
    </citation>
    <scope>NUCLEOTIDE SEQUENCE</scope>
    <source>
        <strain evidence="4">JCM 11219</strain>
    </source>
</reference>
<dbReference type="PANTHER" id="PTHR43153">
    <property type="entry name" value="ELECTRON TRANSFER FLAVOPROTEIN ALPHA"/>
    <property type="match status" value="1"/>
</dbReference>
<evidence type="ECO:0000313" key="6">
    <source>
        <dbReference type="Proteomes" id="UP001060771"/>
    </source>
</evidence>
<gene>
    <name evidence="4" type="ORF">GCM10007112_13470</name>
    <name evidence="3" type="ORF">Vsou_22380</name>
</gene>
<dbReference type="Gene3D" id="3.40.50.1220">
    <property type="entry name" value="TPP-binding domain"/>
    <property type="match status" value="1"/>
</dbReference>
<dbReference type="GO" id="GO:0009055">
    <property type="term" value="F:electron transfer activity"/>
    <property type="evidence" value="ECO:0007669"/>
    <property type="project" value="InterPro"/>
</dbReference>
<feature type="domain" description="Electron transfer flavoprotein alpha/beta-subunit N-terminal" evidence="2">
    <location>
        <begin position="7"/>
        <end position="192"/>
    </location>
</feature>
<dbReference type="InterPro" id="IPR001308">
    <property type="entry name" value="ETF_a/FixB"/>
</dbReference>
<organism evidence="4 5">
    <name type="scientific">Vulcanisaeta souniana JCM 11219</name>
    <dbReference type="NCBI Taxonomy" id="1293586"/>
    <lineage>
        <taxon>Archaea</taxon>
        <taxon>Thermoproteota</taxon>
        <taxon>Thermoprotei</taxon>
        <taxon>Thermoproteales</taxon>
        <taxon>Thermoproteaceae</taxon>
        <taxon>Vulcanisaeta</taxon>
    </lineage>
</organism>
<dbReference type="Pfam" id="PF00766">
    <property type="entry name" value="ETF_alpha"/>
    <property type="match status" value="1"/>
</dbReference>
<dbReference type="SUPFAM" id="SSF52467">
    <property type="entry name" value="DHS-like NAD/FAD-binding domain"/>
    <property type="match status" value="1"/>
</dbReference>
<comment type="similarity">
    <text evidence="1">Belongs to the ETF alpha-subunit/FixB family.</text>
</comment>
<dbReference type="OrthoDB" id="307696at2157"/>
<keyword evidence="6" id="KW-1185">Reference proteome</keyword>
<evidence type="ECO:0000259" key="2">
    <source>
        <dbReference type="SMART" id="SM00893"/>
    </source>
</evidence>
<dbReference type="SUPFAM" id="SSF52402">
    <property type="entry name" value="Adenine nucleotide alpha hydrolases-like"/>
    <property type="match status" value="1"/>
</dbReference>
<dbReference type="Pfam" id="PF01012">
    <property type="entry name" value="ETF"/>
    <property type="match status" value="1"/>
</dbReference>
<dbReference type="Proteomes" id="UP000657075">
    <property type="component" value="Unassembled WGS sequence"/>
</dbReference>
<reference evidence="3" key="4">
    <citation type="journal article" date="2023" name="Microbiol. Resour. Announc.">
        <title>Complete Genome Sequence of Vulcanisaeta souniana Strain IC-059, a Hyperthermophilic Archaeon Isolated from Hot Spring Water in Japan.</title>
        <authorList>
            <person name="Kato S."/>
            <person name="Itoh T."/>
            <person name="Wu L."/>
            <person name="Ma J."/>
            <person name="Ohkuma M."/>
        </authorList>
    </citation>
    <scope>NUCLEOTIDE SEQUENCE</scope>
    <source>
        <strain evidence="3">JCM 11219</strain>
    </source>
</reference>
<dbReference type="Gene3D" id="3.40.50.620">
    <property type="entry name" value="HUPs"/>
    <property type="match status" value="1"/>
</dbReference>
<dbReference type="GO" id="GO:0033539">
    <property type="term" value="P:fatty acid beta-oxidation using acyl-CoA dehydrogenase"/>
    <property type="evidence" value="ECO:0007669"/>
    <property type="project" value="TreeGrafter"/>
</dbReference>
<dbReference type="InterPro" id="IPR033947">
    <property type="entry name" value="ETF_alpha_N"/>
</dbReference>
<evidence type="ECO:0000313" key="3">
    <source>
        <dbReference type="EMBL" id="BDR93145.1"/>
    </source>
</evidence>
<dbReference type="PIRSF" id="PIRSF000089">
    <property type="entry name" value="Electra_flavoP_a"/>
    <property type="match status" value="1"/>
</dbReference>
<dbReference type="InterPro" id="IPR014731">
    <property type="entry name" value="ETF_asu_C"/>
</dbReference>
<proteinExistence type="inferred from homology"/>
<dbReference type="InterPro" id="IPR014730">
    <property type="entry name" value="ETF_a/b_N"/>
</dbReference>
<reference evidence="6" key="3">
    <citation type="submission" date="2022-09" db="EMBL/GenBank/DDBJ databases">
        <title>Complete genome sequence of Vulcanisaeta souniana.</title>
        <authorList>
            <person name="Kato S."/>
            <person name="Itoh T."/>
            <person name="Ohkuma M."/>
        </authorList>
    </citation>
    <scope>NUCLEOTIDE SEQUENCE [LARGE SCALE GENOMIC DNA]</scope>
    <source>
        <strain evidence="6">JCM 11219</strain>
    </source>
</reference>
<sequence>MSEWRGISVFIEQDNGELEGASLEVLTRAGELGRKFNEDVLGILLGHELKNIAKESSQYGADKLIVVNHPDLRHYNSDAYTEVMAYLINKYRPRYLLLPATRNSRDLAGRLAVRFRACLSAHVIMVDIDERDRKLVTAVPGFGGNIVATVVCTSGKPEMATVSPGTYEAKLSNKEATIIEETIPEGALRGRRIELMEKKTSPMPDLSRAEKVVVAGLGTGGDLELIKEFASLIGAAIGVTRPLADMGLMPRDYQIGTTGVSLRAKTVFVFGASGAPHFVYGIRDCGTIVAVNTDKEAPIFENCDYCVVADLFDLLKVLIKEMRGGK</sequence>
<reference evidence="4" key="1">
    <citation type="journal article" date="2014" name="Int. J. Syst. Evol. Microbiol.">
        <title>Complete genome sequence of Corynebacterium casei LMG S-19264T (=DSM 44701T), isolated from a smear-ripened cheese.</title>
        <authorList>
            <consortium name="US DOE Joint Genome Institute (JGI-PGF)"/>
            <person name="Walter F."/>
            <person name="Albersmeier A."/>
            <person name="Kalinowski J."/>
            <person name="Ruckert C."/>
        </authorList>
    </citation>
    <scope>NUCLEOTIDE SEQUENCE</scope>
    <source>
        <strain evidence="4">JCM 11219</strain>
    </source>
</reference>
<evidence type="ECO:0000256" key="1">
    <source>
        <dbReference type="ARBA" id="ARBA00005817"/>
    </source>
</evidence>
<dbReference type="PANTHER" id="PTHR43153:SF1">
    <property type="entry name" value="ELECTRON TRANSFER FLAVOPROTEIN SUBUNIT ALPHA, MITOCHONDRIAL"/>
    <property type="match status" value="1"/>
</dbReference>
<dbReference type="AlphaFoldDB" id="A0A830EJN0"/>
<name>A0A830EJN0_9CREN</name>
<evidence type="ECO:0000313" key="4">
    <source>
        <dbReference type="EMBL" id="GGI78008.1"/>
    </source>
</evidence>
<dbReference type="GeneID" id="76207780"/>
<dbReference type="InterPro" id="IPR014729">
    <property type="entry name" value="Rossmann-like_a/b/a_fold"/>
</dbReference>
<evidence type="ECO:0000313" key="5">
    <source>
        <dbReference type="Proteomes" id="UP000657075"/>
    </source>
</evidence>
<dbReference type="EMBL" id="BMNM01000005">
    <property type="protein sequence ID" value="GGI78008.1"/>
    <property type="molecule type" value="Genomic_DNA"/>
</dbReference>